<proteinExistence type="predicted"/>
<dbReference type="InterPro" id="IPR009327">
    <property type="entry name" value="Cupin_DUF985"/>
</dbReference>
<comment type="caution">
    <text evidence="2">The sequence shown here is derived from an EMBL/GenBank/DDBJ whole genome shotgun (WGS) entry which is preliminary data.</text>
</comment>
<gene>
    <name evidence="2" type="ORF">BJ987_006015</name>
</gene>
<dbReference type="InterPro" id="IPR039935">
    <property type="entry name" value="YML079W-like"/>
</dbReference>
<protein>
    <submittedName>
        <fullName evidence="2">Cupin superfamily sugar epimerase</fullName>
    </submittedName>
</protein>
<dbReference type="CDD" id="cd06121">
    <property type="entry name" value="cupin_YML079wp"/>
    <property type="match status" value="1"/>
</dbReference>
<feature type="domain" description="DUF985" evidence="1">
    <location>
        <begin position="79"/>
        <end position="215"/>
    </location>
</feature>
<organism evidence="2 3">
    <name type="scientific">Nocardia goodfellowii</name>
    <dbReference type="NCBI Taxonomy" id="882446"/>
    <lineage>
        <taxon>Bacteria</taxon>
        <taxon>Bacillati</taxon>
        <taxon>Actinomycetota</taxon>
        <taxon>Actinomycetes</taxon>
        <taxon>Mycobacteriales</taxon>
        <taxon>Nocardiaceae</taxon>
        <taxon>Nocardia</taxon>
    </lineage>
</organism>
<dbReference type="PANTHER" id="PTHR33387">
    <property type="entry name" value="RMLC-LIKE JELLY ROLL FOLD PROTEIN"/>
    <property type="match status" value="1"/>
</dbReference>
<dbReference type="Proteomes" id="UP001519325">
    <property type="component" value="Unassembled WGS sequence"/>
</dbReference>
<evidence type="ECO:0000313" key="2">
    <source>
        <dbReference type="EMBL" id="MBP2193114.1"/>
    </source>
</evidence>
<name>A0ABS4QN36_9NOCA</name>
<dbReference type="Pfam" id="PF06172">
    <property type="entry name" value="Cupin_5"/>
    <property type="match status" value="1"/>
</dbReference>
<dbReference type="EMBL" id="JAGGMR010000001">
    <property type="protein sequence ID" value="MBP2193114.1"/>
    <property type="molecule type" value="Genomic_DNA"/>
</dbReference>
<sequence length="216" mass="23569">MLTMMTYHAWRASQGNDGPAEGHSVAHDGEALEYANKVLTDVGEPVVVVEKQSGITPRVRFLYQDLSGRFTEIMARPALAETLDLVPHPEGGWAQSIWSSSVTVAPEGYPGERASATALHYVLGPGDRSRWHRVRSDELWFWQRGGSLRFLTGGDGDSPAVAPDTHTLGPELDAGERLHILIRGGIWMAAEPLSPSETLIACVVSPGFDHDDYQIL</sequence>
<evidence type="ECO:0000313" key="3">
    <source>
        <dbReference type="Proteomes" id="UP001519325"/>
    </source>
</evidence>
<dbReference type="SUPFAM" id="SSF51182">
    <property type="entry name" value="RmlC-like cupins"/>
    <property type="match status" value="1"/>
</dbReference>
<accession>A0ABS4QN36</accession>
<dbReference type="RefSeq" id="WP_245366189.1">
    <property type="nucleotide sequence ID" value="NZ_JAGGMR010000001.1"/>
</dbReference>
<dbReference type="Gene3D" id="2.60.120.10">
    <property type="entry name" value="Jelly Rolls"/>
    <property type="match status" value="1"/>
</dbReference>
<evidence type="ECO:0000259" key="1">
    <source>
        <dbReference type="Pfam" id="PF06172"/>
    </source>
</evidence>
<reference evidence="2 3" key="1">
    <citation type="submission" date="2021-03" db="EMBL/GenBank/DDBJ databases">
        <title>Sequencing the genomes of 1000 actinobacteria strains.</title>
        <authorList>
            <person name="Klenk H.-P."/>
        </authorList>
    </citation>
    <scope>NUCLEOTIDE SEQUENCE [LARGE SCALE GENOMIC DNA]</scope>
    <source>
        <strain evidence="2 3">DSM 45516</strain>
    </source>
</reference>
<dbReference type="PANTHER" id="PTHR33387:SF3">
    <property type="entry name" value="DUF985 DOMAIN-CONTAINING PROTEIN"/>
    <property type="match status" value="1"/>
</dbReference>
<dbReference type="InterPro" id="IPR011051">
    <property type="entry name" value="RmlC_Cupin_sf"/>
</dbReference>
<dbReference type="InterPro" id="IPR014710">
    <property type="entry name" value="RmlC-like_jellyroll"/>
</dbReference>
<keyword evidence="3" id="KW-1185">Reference proteome</keyword>